<dbReference type="EMBL" id="JAHDVG010000472">
    <property type="protein sequence ID" value="KAH1179316.1"/>
    <property type="molecule type" value="Genomic_DNA"/>
</dbReference>
<comment type="caution">
    <text evidence="1">The sequence shown here is derived from an EMBL/GenBank/DDBJ whole genome shotgun (WGS) entry which is preliminary data.</text>
</comment>
<name>A0A9D3XGQ3_9SAUR</name>
<accession>A0A9D3XGQ3</accession>
<proteinExistence type="predicted"/>
<reference evidence="1" key="1">
    <citation type="submission" date="2021-09" db="EMBL/GenBank/DDBJ databases">
        <title>The genome of Mauremys mutica provides insights into the evolution of semi-aquatic lifestyle.</title>
        <authorList>
            <person name="Gong S."/>
            <person name="Gao Y."/>
        </authorList>
    </citation>
    <scope>NUCLEOTIDE SEQUENCE</scope>
    <source>
        <strain evidence="1">MM-2020</strain>
        <tissue evidence="1">Muscle</tissue>
    </source>
</reference>
<sequence>MKIHHCSFGTIGKILGNNIAINASVIKSIPSCSEIVTDFLSGFCEMLIISWFTQLLLLQQCPLCYDPRNLKLSRSVDGRSSRTVVPNLFRLAGASGCCCLSRVGDP</sequence>
<keyword evidence="2" id="KW-1185">Reference proteome</keyword>
<dbReference type="Proteomes" id="UP000827986">
    <property type="component" value="Unassembled WGS sequence"/>
</dbReference>
<evidence type="ECO:0000313" key="2">
    <source>
        <dbReference type="Proteomes" id="UP000827986"/>
    </source>
</evidence>
<protein>
    <submittedName>
        <fullName evidence="1">Uncharacterized protein</fullName>
    </submittedName>
</protein>
<gene>
    <name evidence="1" type="ORF">KIL84_021899</name>
</gene>
<dbReference type="AlphaFoldDB" id="A0A9D3XGQ3"/>
<evidence type="ECO:0000313" key="1">
    <source>
        <dbReference type="EMBL" id="KAH1179316.1"/>
    </source>
</evidence>
<organism evidence="1 2">
    <name type="scientific">Mauremys mutica</name>
    <name type="common">yellowpond turtle</name>
    <dbReference type="NCBI Taxonomy" id="74926"/>
    <lineage>
        <taxon>Eukaryota</taxon>
        <taxon>Metazoa</taxon>
        <taxon>Chordata</taxon>
        <taxon>Craniata</taxon>
        <taxon>Vertebrata</taxon>
        <taxon>Euteleostomi</taxon>
        <taxon>Archelosauria</taxon>
        <taxon>Testudinata</taxon>
        <taxon>Testudines</taxon>
        <taxon>Cryptodira</taxon>
        <taxon>Durocryptodira</taxon>
        <taxon>Testudinoidea</taxon>
        <taxon>Geoemydidae</taxon>
        <taxon>Geoemydinae</taxon>
        <taxon>Mauremys</taxon>
    </lineage>
</organism>